<sequence>MTKSITPCSRNMQSLNINLFTTQHNIYKRQSQHLMRMGRPLAGMGIGSTTIFSSGSNFSHLYLFTTLCMNTSISNRAYSFPGHILGPPPNGTNVYGAGPVPSNLLGSNFSGSRK</sequence>
<evidence type="ECO:0000313" key="1">
    <source>
        <dbReference type="EMBL" id="KAK6944635.1"/>
    </source>
</evidence>
<proteinExistence type="predicted"/>
<organism evidence="1 2">
    <name type="scientific">Dillenia turbinata</name>
    <dbReference type="NCBI Taxonomy" id="194707"/>
    <lineage>
        <taxon>Eukaryota</taxon>
        <taxon>Viridiplantae</taxon>
        <taxon>Streptophyta</taxon>
        <taxon>Embryophyta</taxon>
        <taxon>Tracheophyta</taxon>
        <taxon>Spermatophyta</taxon>
        <taxon>Magnoliopsida</taxon>
        <taxon>eudicotyledons</taxon>
        <taxon>Gunneridae</taxon>
        <taxon>Pentapetalae</taxon>
        <taxon>Dilleniales</taxon>
        <taxon>Dilleniaceae</taxon>
        <taxon>Dillenia</taxon>
    </lineage>
</organism>
<comment type="caution">
    <text evidence="1">The sequence shown here is derived from an EMBL/GenBank/DDBJ whole genome shotgun (WGS) entry which is preliminary data.</text>
</comment>
<dbReference type="AlphaFoldDB" id="A0AAN8W3H4"/>
<dbReference type="EMBL" id="JBAMMX010000003">
    <property type="protein sequence ID" value="KAK6944635.1"/>
    <property type="molecule type" value="Genomic_DNA"/>
</dbReference>
<gene>
    <name evidence="1" type="ORF">RJ641_025737</name>
</gene>
<name>A0AAN8W3H4_9MAGN</name>
<reference evidence="1 2" key="1">
    <citation type="submission" date="2023-12" db="EMBL/GenBank/DDBJ databases">
        <title>A high-quality genome assembly for Dillenia turbinata (Dilleniales).</title>
        <authorList>
            <person name="Chanderbali A."/>
        </authorList>
    </citation>
    <scope>NUCLEOTIDE SEQUENCE [LARGE SCALE GENOMIC DNA]</scope>
    <source>
        <strain evidence="1">LSX21</strain>
        <tissue evidence="1">Leaf</tissue>
    </source>
</reference>
<evidence type="ECO:0000313" key="2">
    <source>
        <dbReference type="Proteomes" id="UP001370490"/>
    </source>
</evidence>
<keyword evidence="2" id="KW-1185">Reference proteome</keyword>
<protein>
    <submittedName>
        <fullName evidence="1">Uncharacterized protein</fullName>
    </submittedName>
</protein>
<accession>A0AAN8W3H4</accession>
<dbReference type="Proteomes" id="UP001370490">
    <property type="component" value="Unassembled WGS sequence"/>
</dbReference>